<gene>
    <name evidence="1" type="ORF">F0L74_12855</name>
</gene>
<protein>
    <submittedName>
        <fullName evidence="1">Uncharacterized protein</fullName>
    </submittedName>
</protein>
<comment type="caution">
    <text evidence="1">The sequence shown here is derived from an EMBL/GenBank/DDBJ whole genome shotgun (WGS) entry which is preliminary data.</text>
</comment>
<dbReference type="EMBL" id="VUOC01000002">
    <property type="protein sequence ID" value="KAA2243385.1"/>
    <property type="molecule type" value="Genomic_DNA"/>
</dbReference>
<proteinExistence type="predicted"/>
<sequence length="199" mass="22883">MNILFSCYCCILGVFYSSDPGIYNLFYHWNKISLAALNAAVKQADSEDERKLYESTLTAMSDIWVIKPGSLNDKTLRWLFLEQISTDFDWRNKDWSVIEVRKNGERIRLINYLICYEGENARIIVYDYNNGKWIKLKDGSDHLKMGDLIHPSPKAPINKGGNFSDIAVTDFKSSSPLRSMYFVETTLKKGSIISSIIDR</sequence>
<organism evidence="1 2">
    <name type="scientific">Chitinophaga agrisoli</name>
    <dbReference type="NCBI Taxonomy" id="2607653"/>
    <lineage>
        <taxon>Bacteria</taxon>
        <taxon>Pseudomonadati</taxon>
        <taxon>Bacteroidota</taxon>
        <taxon>Chitinophagia</taxon>
        <taxon>Chitinophagales</taxon>
        <taxon>Chitinophagaceae</taxon>
        <taxon>Chitinophaga</taxon>
    </lineage>
</organism>
<dbReference type="Proteomes" id="UP000324611">
    <property type="component" value="Unassembled WGS sequence"/>
</dbReference>
<evidence type="ECO:0000313" key="1">
    <source>
        <dbReference type="EMBL" id="KAA2243385.1"/>
    </source>
</evidence>
<accession>A0A5B2VW78</accession>
<reference evidence="1 2" key="1">
    <citation type="submission" date="2019-09" db="EMBL/GenBank/DDBJ databases">
        <title>Chitinophaga ginsengihumi sp. nov., isolated from soil of ginseng rhizosphere.</title>
        <authorList>
            <person name="Lee J."/>
        </authorList>
    </citation>
    <scope>NUCLEOTIDE SEQUENCE [LARGE SCALE GENOMIC DNA]</scope>
    <source>
        <strain evidence="1 2">BN140078</strain>
    </source>
</reference>
<dbReference type="AlphaFoldDB" id="A0A5B2VW78"/>
<keyword evidence="2" id="KW-1185">Reference proteome</keyword>
<reference evidence="1 2" key="2">
    <citation type="submission" date="2019-09" db="EMBL/GenBank/DDBJ databases">
        <authorList>
            <person name="Jin C."/>
        </authorList>
    </citation>
    <scope>NUCLEOTIDE SEQUENCE [LARGE SCALE GENOMIC DNA]</scope>
    <source>
        <strain evidence="1 2">BN140078</strain>
    </source>
</reference>
<name>A0A5B2VW78_9BACT</name>
<evidence type="ECO:0000313" key="2">
    <source>
        <dbReference type="Proteomes" id="UP000324611"/>
    </source>
</evidence>
<dbReference type="RefSeq" id="WP_149838261.1">
    <property type="nucleotide sequence ID" value="NZ_VUOC01000002.1"/>
</dbReference>